<proteinExistence type="predicted"/>
<evidence type="ECO:0000256" key="4">
    <source>
        <dbReference type="SAM" id="Phobius"/>
    </source>
</evidence>
<name>A0ABN0YWV3_9ACTN</name>
<dbReference type="SUPFAM" id="SSF54373">
    <property type="entry name" value="FAD-linked reductases, C-terminal domain"/>
    <property type="match status" value="1"/>
</dbReference>
<feature type="domain" description="FAD-binding" evidence="5">
    <location>
        <begin position="9"/>
        <end position="345"/>
    </location>
</feature>
<dbReference type="PROSITE" id="PS51257">
    <property type="entry name" value="PROKAR_LIPOPROTEIN"/>
    <property type="match status" value="1"/>
</dbReference>
<keyword evidence="7" id="KW-1185">Reference proteome</keyword>
<dbReference type="InterPro" id="IPR002938">
    <property type="entry name" value="FAD-bd"/>
</dbReference>
<comment type="caution">
    <text evidence="6">The sequence shown here is derived from an EMBL/GenBank/DDBJ whole genome shotgun (WGS) entry which is preliminary data.</text>
</comment>
<dbReference type="EMBL" id="BAAABX010000048">
    <property type="protein sequence ID" value="GAA0416264.1"/>
    <property type="molecule type" value="Genomic_DNA"/>
</dbReference>
<evidence type="ECO:0000256" key="1">
    <source>
        <dbReference type="ARBA" id="ARBA00022630"/>
    </source>
</evidence>
<dbReference type="InterPro" id="IPR050641">
    <property type="entry name" value="RIFMO-like"/>
</dbReference>
<keyword evidence="4" id="KW-0472">Membrane</keyword>
<evidence type="ECO:0000256" key="3">
    <source>
        <dbReference type="SAM" id="MobiDB-lite"/>
    </source>
</evidence>
<dbReference type="Gene3D" id="3.50.50.60">
    <property type="entry name" value="FAD/NAD(P)-binding domain"/>
    <property type="match status" value="1"/>
</dbReference>
<dbReference type="SUPFAM" id="SSF51905">
    <property type="entry name" value="FAD/NAD(P)-binding domain"/>
    <property type="match status" value="1"/>
</dbReference>
<dbReference type="Proteomes" id="UP001500879">
    <property type="component" value="Unassembled WGS sequence"/>
</dbReference>
<dbReference type="RefSeq" id="WP_344026663.1">
    <property type="nucleotide sequence ID" value="NZ_BAAABX010000048.1"/>
</dbReference>
<keyword evidence="4" id="KW-0812">Transmembrane</keyword>
<keyword evidence="4" id="KW-1133">Transmembrane helix</keyword>
<dbReference type="PANTHER" id="PTHR43004:SF3">
    <property type="entry name" value="P-HYDROXYBENZOATE HYDROXYLASE"/>
    <property type="match status" value="1"/>
</dbReference>
<evidence type="ECO:0000313" key="6">
    <source>
        <dbReference type="EMBL" id="GAA0416264.1"/>
    </source>
</evidence>
<evidence type="ECO:0000259" key="5">
    <source>
        <dbReference type="Pfam" id="PF01494"/>
    </source>
</evidence>
<accession>A0ABN0YWV3</accession>
<feature type="region of interest" description="Disordered" evidence="3">
    <location>
        <begin position="398"/>
        <end position="418"/>
    </location>
</feature>
<dbReference type="Gene3D" id="3.30.9.10">
    <property type="entry name" value="D-Amino Acid Oxidase, subunit A, domain 2"/>
    <property type="match status" value="1"/>
</dbReference>
<feature type="transmembrane region" description="Helical" evidence="4">
    <location>
        <begin position="12"/>
        <end position="33"/>
    </location>
</feature>
<dbReference type="PRINTS" id="PR00420">
    <property type="entry name" value="RNGMNOXGNASE"/>
</dbReference>
<evidence type="ECO:0000313" key="7">
    <source>
        <dbReference type="Proteomes" id="UP001500879"/>
    </source>
</evidence>
<dbReference type="PANTHER" id="PTHR43004">
    <property type="entry name" value="TRK SYSTEM POTASSIUM UPTAKE PROTEIN"/>
    <property type="match status" value="1"/>
</dbReference>
<dbReference type="InterPro" id="IPR036188">
    <property type="entry name" value="FAD/NAD-bd_sf"/>
</dbReference>
<evidence type="ECO:0000256" key="2">
    <source>
        <dbReference type="ARBA" id="ARBA00022827"/>
    </source>
</evidence>
<protein>
    <submittedName>
        <fullName evidence="6">4-hydroxybenzoate 3-monooxygenase</fullName>
    </submittedName>
</protein>
<keyword evidence="1" id="KW-0285">Flavoprotein</keyword>
<sequence>MTRAQRTVRTQVAIVGAGPAGLVLACVLLRAGISVEIVERQTREAVERRARAGLVEHRVVEYLRAHRLADGLVAHGVRHGWCDFLGLGERLRVDYAARAGGAAHWVYPQQFLVRDLIDALETAGGRPHFARPVTAVHAPAAGRPRLRCPGLVVEADYLVGCDGQHGVTRAALPAAVRDDLSHRYPYDWLTVLAEVDRPVEGVVYAVHERGFAGMMPRTAQLARCYVQIPAEDGAERWPDERVRRELDARLRTAHGGLPHIGRLTDIGVLRMRSTISQRLCHGGVFLAGDAAHLLAPAGAKGMNAAVADAADLADSLVRHYHDGDDAPLAGYSARRLEQVWRVQAFSDWLLGLLNTSTTGAGDVRFDLRLKLEHIRRLAETGPFSTDFAHQYAGAGELLPPGRVPAPASLPATGPENRP</sequence>
<keyword evidence="2" id="KW-0274">FAD</keyword>
<dbReference type="NCBIfam" id="NF006091">
    <property type="entry name" value="PRK08243.1"/>
    <property type="match status" value="1"/>
</dbReference>
<organism evidence="6 7">
    <name type="scientific">Streptomyces luteireticuli</name>
    <dbReference type="NCBI Taxonomy" id="173858"/>
    <lineage>
        <taxon>Bacteria</taxon>
        <taxon>Bacillati</taxon>
        <taxon>Actinomycetota</taxon>
        <taxon>Actinomycetes</taxon>
        <taxon>Kitasatosporales</taxon>
        <taxon>Streptomycetaceae</taxon>
        <taxon>Streptomyces</taxon>
    </lineage>
</organism>
<reference evidence="6 7" key="1">
    <citation type="journal article" date="2019" name="Int. J. Syst. Evol. Microbiol.">
        <title>The Global Catalogue of Microorganisms (GCM) 10K type strain sequencing project: providing services to taxonomists for standard genome sequencing and annotation.</title>
        <authorList>
            <consortium name="The Broad Institute Genomics Platform"/>
            <consortium name="The Broad Institute Genome Sequencing Center for Infectious Disease"/>
            <person name="Wu L."/>
            <person name="Ma J."/>
        </authorList>
    </citation>
    <scope>NUCLEOTIDE SEQUENCE [LARGE SCALE GENOMIC DNA]</scope>
    <source>
        <strain evidence="6 7">JCM 4788</strain>
    </source>
</reference>
<gene>
    <name evidence="6" type="ORF">GCM10010357_42080</name>
</gene>
<dbReference type="Pfam" id="PF01494">
    <property type="entry name" value="FAD_binding_3"/>
    <property type="match status" value="1"/>
</dbReference>